<dbReference type="PANTHER" id="PTHR46176">
    <property type="entry name" value="LD21662P"/>
    <property type="match status" value="1"/>
</dbReference>
<evidence type="ECO:0000256" key="2">
    <source>
        <dbReference type="ARBA" id="ARBA00023054"/>
    </source>
</evidence>
<dbReference type="PROSITE" id="PS50181">
    <property type="entry name" value="FBOX"/>
    <property type="match status" value="1"/>
</dbReference>
<reference evidence="4" key="1">
    <citation type="submission" date="2015-04" db="EMBL/GenBank/DDBJ databases">
        <title>The genome sequence of the plant pathogenic Rhizarian Plasmodiophora brassicae reveals insights in its biotrophic life cycle and the origin of chitin synthesis.</title>
        <authorList>
            <person name="Schwelm A."/>
            <person name="Fogelqvist J."/>
            <person name="Knaust A."/>
            <person name="Julke S."/>
            <person name="Lilja T."/>
            <person name="Dhandapani V."/>
            <person name="Bonilla-Rosso G."/>
            <person name="Karlsson M."/>
            <person name="Shevchenko A."/>
            <person name="Choi S.R."/>
            <person name="Kim H.G."/>
            <person name="Park J.Y."/>
            <person name="Lim Y.P."/>
            <person name="Ludwig-Muller J."/>
            <person name="Dixelius C."/>
        </authorList>
    </citation>
    <scope>NUCLEOTIDE SEQUENCE</scope>
    <source>
        <tissue evidence="4">Potato root galls</tissue>
    </source>
</reference>
<name>A0A0H5QU39_9EUKA</name>
<dbReference type="InterPro" id="IPR032675">
    <property type="entry name" value="LRR_dom_sf"/>
</dbReference>
<dbReference type="InterPro" id="IPR006553">
    <property type="entry name" value="Leu-rich_rpt_Cys-con_subtyp"/>
</dbReference>
<dbReference type="EMBL" id="HACM01005086">
    <property type="protein sequence ID" value="CRZ05528.1"/>
    <property type="molecule type" value="Transcribed_RNA"/>
</dbReference>
<dbReference type="SUPFAM" id="SSF52047">
    <property type="entry name" value="RNI-like"/>
    <property type="match status" value="1"/>
</dbReference>
<dbReference type="InterPro" id="IPR032017">
    <property type="entry name" value="FAM76"/>
</dbReference>
<evidence type="ECO:0000313" key="4">
    <source>
        <dbReference type="EMBL" id="CRZ05528.1"/>
    </source>
</evidence>
<evidence type="ECO:0000256" key="1">
    <source>
        <dbReference type="ARBA" id="ARBA00009097"/>
    </source>
</evidence>
<feature type="domain" description="F-box" evidence="3">
    <location>
        <begin position="215"/>
        <end position="263"/>
    </location>
</feature>
<dbReference type="GO" id="GO:0016607">
    <property type="term" value="C:nuclear speck"/>
    <property type="evidence" value="ECO:0007669"/>
    <property type="project" value="TreeGrafter"/>
</dbReference>
<dbReference type="Pfam" id="PF16046">
    <property type="entry name" value="FAM76"/>
    <property type="match status" value="1"/>
</dbReference>
<dbReference type="Gene3D" id="3.80.10.10">
    <property type="entry name" value="Ribonuclease Inhibitor"/>
    <property type="match status" value="2"/>
</dbReference>
<proteinExistence type="inferred from homology"/>
<feature type="non-terminal residue" evidence="4">
    <location>
        <position position="616"/>
    </location>
</feature>
<comment type="similarity">
    <text evidence="1">Belongs to the FAM76 family.</text>
</comment>
<dbReference type="SMART" id="SM00367">
    <property type="entry name" value="LRR_CC"/>
    <property type="match status" value="3"/>
</dbReference>
<feature type="non-terminal residue" evidence="4">
    <location>
        <position position="1"/>
    </location>
</feature>
<evidence type="ECO:0000259" key="3">
    <source>
        <dbReference type="PROSITE" id="PS50181"/>
    </source>
</evidence>
<dbReference type="AlphaFoldDB" id="A0A0H5QU39"/>
<sequence>DPSPSPPINIWPRPRLVVGTPRQSLLVSGVLNCVLRHGPPPDRWPLIPSPPRSPPTTMSSSCACGLLIPAQDLRRSSFCKSCRSRSVRINCRYCQAESRGSQYEARDSVCSSCYTGLKSGPAHPCKFCRLNAAFADARLCQRCQDFELNLGPPSVCQSCSLLAAFPRTARQLQRTHNQQLCFICTRECKRRAHYRHRRQSMSKKVGPRIVWPTQEMGFGVLPTALLQVALSFLDLGEILLTIPLVCKLFAQLILSPSSRFLTALQCSQLTLPSSLTDRVLHRILPKIANPAYVRRLCLSECASLTINFLHLLPGLVHLDLTGCRLHPDLFANVQFPSLVTLRMGSMKRSLLCPGPLPPCPQLRLLDISSNQFAGDIIAAIPALNVIELVDLSNTQIVEEHLSFLSPSCLRYLDVGCISGSSRVGDLTRYTSLQYLNLRGLHGRLGSYQVRRLLMNCSQLLVLDISQSAIDGSAFVHHESLSSLYLHGCINLPKRPHLSAFISQFPSLTVLDISSCVELDDNSVASLASVSPCRLTSINLGSLVQLSYKSVSCLAKSIPKLHEIRIGGAWYLMHSDNIEDRLRLLNPNINIVRHDPDLDQRRQQQLHRFCKDSIDLR</sequence>
<accession>A0A0H5QU39</accession>
<dbReference type="PANTHER" id="PTHR46176:SF1">
    <property type="entry name" value="LD21662P"/>
    <property type="match status" value="1"/>
</dbReference>
<organism evidence="4">
    <name type="scientific">Spongospora subterranea</name>
    <dbReference type="NCBI Taxonomy" id="70186"/>
    <lineage>
        <taxon>Eukaryota</taxon>
        <taxon>Sar</taxon>
        <taxon>Rhizaria</taxon>
        <taxon>Endomyxa</taxon>
        <taxon>Phytomyxea</taxon>
        <taxon>Plasmodiophorida</taxon>
        <taxon>Plasmodiophoridae</taxon>
        <taxon>Spongospora</taxon>
    </lineage>
</organism>
<keyword evidence="2" id="KW-0175">Coiled coil</keyword>
<protein>
    <recommendedName>
        <fullName evidence="3">F-box domain-containing protein</fullName>
    </recommendedName>
</protein>
<dbReference type="InterPro" id="IPR001810">
    <property type="entry name" value="F-box_dom"/>
</dbReference>